<reference evidence="2" key="1">
    <citation type="submission" date="2021-01" db="EMBL/GenBank/DDBJ databases">
        <authorList>
            <person name="Corre E."/>
            <person name="Pelletier E."/>
            <person name="Niang G."/>
            <person name="Scheremetjew M."/>
            <person name="Finn R."/>
            <person name="Kale V."/>
            <person name="Holt S."/>
            <person name="Cochrane G."/>
            <person name="Meng A."/>
            <person name="Brown T."/>
            <person name="Cohen L."/>
        </authorList>
    </citation>
    <scope>NUCLEOTIDE SEQUENCE</scope>
    <source>
        <strain evidence="2">308</strain>
    </source>
</reference>
<dbReference type="GO" id="GO:0071986">
    <property type="term" value="C:Ragulator complex"/>
    <property type="evidence" value="ECO:0007669"/>
    <property type="project" value="InterPro"/>
</dbReference>
<accession>A0A7S1BV49</accession>
<dbReference type="EMBL" id="HBFR01034559">
    <property type="protein sequence ID" value="CAD8898022.1"/>
    <property type="molecule type" value="Transcribed_RNA"/>
</dbReference>
<proteinExistence type="predicted"/>
<organism evidence="2">
    <name type="scientific">Corethron hystrix</name>
    <dbReference type="NCBI Taxonomy" id="216773"/>
    <lineage>
        <taxon>Eukaryota</taxon>
        <taxon>Sar</taxon>
        <taxon>Stramenopiles</taxon>
        <taxon>Ochrophyta</taxon>
        <taxon>Bacillariophyta</taxon>
        <taxon>Coscinodiscophyceae</taxon>
        <taxon>Corethrophycidae</taxon>
        <taxon>Corethrales</taxon>
        <taxon>Corethraceae</taxon>
        <taxon>Corethron</taxon>
    </lineage>
</organism>
<feature type="compositionally biased region" description="Low complexity" evidence="1">
    <location>
        <begin position="106"/>
        <end position="127"/>
    </location>
</feature>
<sequence length="127" mass="13353">MAPIDTEAALPSVDNDVLGFLYNDMNGLCITKSGQISSAKSDAYTSLARIASRLTAGYSTTGDDYFHLPVVTIETNNYTLIVKEHDVQEGGLTVVMKVPPASRNDVSSLPTSVGGSVPPVSVESSES</sequence>
<dbReference type="InterPro" id="IPR024135">
    <property type="entry name" value="LAMTOR5"/>
</dbReference>
<feature type="region of interest" description="Disordered" evidence="1">
    <location>
        <begin position="101"/>
        <end position="127"/>
    </location>
</feature>
<name>A0A7S1BV49_9STRA</name>
<evidence type="ECO:0008006" key="3">
    <source>
        <dbReference type="Google" id="ProtNLM"/>
    </source>
</evidence>
<evidence type="ECO:0000313" key="2">
    <source>
        <dbReference type="EMBL" id="CAD8898022.1"/>
    </source>
</evidence>
<dbReference type="Gene3D" id="3.30.450.30">
    <property type="entry name" value="Dynein light chain 2a, cytoplasmic"/>
    <property type="match status" value="1"/>
</dbReference>
<evidence type="ECO:0000256" key="1">
    <source>
        <dbReference type="SAM" id="MobiDB-lite"/>
    </source>
</evidence>
<gene>
    <name evidence="2" type="ORF">CHYS00102_LOCUS25236</name>
</gene>
<protein>
    <recommendedName>
        <fullName evidence="3">Late endosomal/lysosomal adaptor and MAPK and MTOR activator 5</fullName>
    </recommendedName>
</protein>
<dbReference type="AlphaFoldDB" id="A0A7S1BV49"/>
<dbReference type="Pfam" id="PF16672">
    <property type="entry name" value="LAMTOR5"/>
    <property type="match status" value="1"/>
</dbReference>